<feature type="region of interest" description="Disordered" evidence="1">
    <location>
        <begin position="1"/>
        <end position="27"/>
    </location>
</feature>
<accession>A0A835MKJ1</accession>
<dbReference type="Proteomes" id="UP000657918">
    <property type="component" value="Unassembled WGS sequence"/>
</dbReference>
<evidence type="ECO:0000256" key="1">
    <source>
        <dbReference type="SAM" id="MobiDB-lite"/>
    </source>
</evidence>
<dbReference type="AlphaFoldDB" id="A0A835MKJ1"/>
<name>A0A835MKJ1_9ROSI</name>
<comment type="caution">
    <text evidence="2">The sequence shown here is derived from an EMBL/GenBank/DDBJ whole genome shotgun (WGS) entry which is preliminary data.</text>
</comment>
<sequence>MSLKAKNNIELGDPEVPDPQLNQSKPDPFYDFLQRSCGSIGIFEHRQQQQSIAANTKSFQDELGSYNDPPIYNCTGLKHIAEREEQEQILQFLMGLNDTNSTIHGQIRLMQPLPGIRLIDPLLLQEEKK</sequence>
<organism evidence="2 3">
    <name type="scientific">Salix dunnii</name>
    <dbReference type="NCBI Taxonomy" id="1413687"/>
    <lineage>
        <taxon>Eukaryota</taxon>
        <taxon>Viridiplantae</taxon>
        <taxon>Streptophyta</taxon>
        <taxon>Embryophyta</taxon>
        <taxon>Tracheophyta</taxon>
        <taxon>Spermatophyta</taxon>
        <taxon>Magnoliopsida</taxon>
        <taxon>eudicotyledons</taxon>
        <taxon>Gunneridae</taxon>
        <taxon>Pentapetalae</taxon>
        <taxon>rosids</taxon>
        <taxon>fabids</taxon>
        <taxon>Malpighiales</taxon>
        <taxon>Salicaceae</taxon>
        <taxon>Saliceae</taxon>
        <taxon>Salix</taxon>
    </lineage>
</organism>
<reference evidence="2 3" key="1">
    <citation type="submission" date="2020-10" db="EMBL/GenBank/DDBJ databases">
        <title>Plant Genome Project.</title>
        <authorList>
            <person name="Zhang R.-G."/>
        </authorList>
    </citation>
    <scope>NUCLEOTIDE SEQUENCE [LARGE SCALE GENOMIC DNA]</scope>
    <source>
        <strain evidence="2">FAFU-HL-1</strain>
        <tissue evidence="2">Leaf</tissue>
    </source>
</reference>
<evidence type="ECO:0000313" key="3">
    <source>
        <dbReference type="Proteomes" id="UP000657918"/>
    </source>
</evidence>
<dbReference type="OrthoDB" id="5544992at2759"/>
<keyword evidence="3" id="KW-1185">Reference proteome</keyword>
<dbReference type="EMBL" id="JADGMS010000015">
    <property type="protein sequence ID" value="KAF9667234.1"/>
    <property type="molecule type" value="Genomic_DNA"/>
</dbReference>
<evidence type="ECO:0000313" key="2">
    <source>
        <dbReference type="EMBL" id="KAF9667234.1"/>
    </source>
</evidence>
<gene>
    <name evidence="2" type="ORF">SADUNF_Sadunf15G0001300</name>
</gene>
<proteinExistence type="predicted"/>
<dbReference type="PANTHER" id="PTHR34222:SF99">
    <property type="entry name" value="PROTEIN, PUTATIVE-RELATED"/>
    <property type="match status" value="1"/>
</dbReference>
<protein>
    <submittedName>
        <fullName evidence="2">Uncharacterized protein</fullName>
    </submittedName>
</protein>
<dbReference type="PANTHER" id="PTHR34222">
    <property type="entry name" value="GAG_PRE-INTEGRS DOMAIN-CONTAINING PROTEIN"/>
    <property type="match status" value="1"/>
</dbReference>